<accession>A0AA40DU30</accession>
<proteinExistence type="predicted"/>
<keyword evidence="4" id="KW-1185">Reference proteome</keyword>
<evidence type="ECO:0000256" key="1">
    <source>
        <dbReference type="SAM" id="MobiDB-lite"/>
    </source>
</evidence>
<comment type="caution">
    <text evidence="3">The sequence shown here is derived from an EMBL/GenBank/DDBJ whole genome shotgun (WGS) entry which is preliminary data.</text>
</comment>
<feature type="compositionally biased region" description="Acidic residues" evidence="1">
    <location>
        <begin position="196"/>
        <end position="222"/>
    </location>
</feature>
<dbReference type="AlphaFoldDB" id="A0AA40DU30"/>
<feature type="region of interest" description="Disordered" evidence="1">
    <location>
        <begin position="1"/>
        <end position="25"/>
    </location>
</feature>
<protein>
    <submittedName>
        <fullName evidence="3">Uncharacterized protein</fullName>
    </submittedName>
</protein>
<keyword evidence="2" id="KW-0812">Transmembrane</keyword>
<evidence type="ECO:0000313" key="3">
    <source>
        <dbReference type="EMBL" id="KAK0716359.1"/>
    </source>
</evidence>
<organism evidence="3 4">
    <name type="scientific">Lasiosphaeris hirsuta</name>
    <dbReference type="NCBI Taxonomy" id="260670"/>
    <lineage>
        <taxon>Eukaryota</taxon>
        <taxon>Fungi</taxon>
        <taxon>Dikarya</taxon>
        <taxon>Ascomycota</taxon>
        <taxon>Pezizomycotina</taxon>
        <taxon>Sordariomycetes</taxon>
        <taxon>Sordariomycetidae</taxon>
        <taxon>Sordariales</taxon>
        <taxon>Lasiosphaeriaceae</taxon>
        <taxon>Lasiosphaeris</taxon>
    </lineage>
</organism>
<feature type="compositionally biased region" description="Polar residues" evidence="1">
    <location>
        <begin position="270"/>
        <end position="279"/>
    </location>
</feature>
<reference evidence="3" key="1">
    <citation type="submission" date="2023-06" db="EMBL/GenBank/DDBJ databases">
        <title>Genome-scale phylogeny and comparative genomics of the fungal order Sordariales.</title>
        <authorList>
            <consortium name="Lawrence Berkeley National Laboratory"/>
            <person name="Hensen N."/>
            <person name="Bonometti L."/>
            <person name="Westerberg I."/>
            <person name="Brannstrom I.O."/>
            <person name="Guillou S."/>
            <person name="Cros-Aarteil S."/>
            <person name="Calhoun S."/>
            <person name="Haridas S."/>
            <person name="Kuo A."/>
            <person name="Mondo S."/>
            <person name="Pangilinan J."/>
            <person name="Riley R."/>
            <person name="Labutti K."/>
            <person name="Andreopoulos B."/>
            <person name="Lipzen A."/>
            <person name="Chen C."/>
            <person name="Yanf M."/>
            <person name="Daum C."/>
            <person name="Ng V."/>
            <person name="Clum A."/>
            <person name="Steindorff A."/>
            <person name="Ohm R."/>
            <person name="Martin F."/>
            <person name="Silar P."/>
            <person name="Natvig D."/>
            <person name="Lalanne C."/>
            <person name="Gautier V."/>
            <person name="Ament-Velasquez S.L."/>
            <person name="Kruys A."/>
            <person name="Hutchinson M.I."/>
            <person name="Powell A.J."/>
            <person name="Barry K."/>
            <person name="Miller A.N."/>
            <person name="Grigoriev I.V."/>
            <person name="Debuchy R."/>
            <person name="Gladieux P."/>
            <person name="Thoren M.H."/>
            <person name="Johannesson H."/>
        </authorList>
    </citation>
    <scope>NUCLEOTIDE SEQUENCE</scope>
    <source>
        <strain evidence="3">SMH4607-1</strain>
    </source>
</reference>
<dbReference type="EMBL" id="JAUKUA010000004">
    <property type="protein sequence ID" value="KAK0716359.1"/>
    <property type="molecule type" value="Genomic_DNA"/>
</dbReference>
<feature type="transmembrane region" description="Helical" evidence="2">
    <location>
        <begin position="366"/>
        <end position="389"/>
    </location>
</feature>
<feature type="region of interest" description="Disordered" evidence="1">
    <location>
        <begin position="252"/>
        <end position="289"/>
    </location>
</feature>
<feature type="region of interest" description="Disordered" evidence="1">
    <location>
        <begin position="196"/>
        <end position="232"/>
    </location>
</feature>
<evidence type="ECO:0000256" key="2">
    <source>
        <dbReference type="SAM" id="Phobius"/>
    </source>
</evidence>
<name>A0AA40DU30_9PEZI</name>
<feature type="compositionally biased region" description="Low complexity" evidence="1">
    <location>
        <begin position="10"/>
        <end position="22"/>
    </location>
</feature>
<feature type="region of interest" description="Disordered" evidence="1">
    <location>
        <begin position="92"/>
        <end position="120"/>
    </location>
</feature>
<evidence type="ECO:0000313" key="4">
    <source>
        <dbReference type="Proteomes" id="UP001172102"/>
    </source>
</evidence>
<dbReference type="Proteomes" id="UP001172102">
    <property type="component" value="Unassembled WGS sequence"/>
</dbReference>
<keyword evidence="2" id="KW-0472">Membrane</keyword>
<feature type="transmembrane region" description="Helical" evidence="2">
    <location>
        <begin position="319"/>
        <end position="345"/>
    </location>
</feature>
<sequence length="966" mass="104988">MATEHTSSGPTLAPTQPAQAPPGYKFIKVRKPDGAIVTVKKKLSPKELEDQQQLKTQSQAGAPKTDAAATEAKKDGVEYKLITVRMPDGTLAKVKRPASKTGAGSTEKPTSHAAPAAAASTGFDHPLAVTASRREPDAVLITTTTAPENPLTAEEKKALREQDLHNKQQRRVRFQAALLFGLVGAADTVLPDLVDGDEIMPESDLSDDEDFAHGEQDDDHQGEEEKSGAAPSDLAPVVAVAAATAAAGVAANSMGAQPAQPPQPPRQLPTSETKGSDAQTKARAENGTGGYKVTVKDLKNLDEMAEKQQDSQWPLERRWAAFSFYLLASLSVVLPALFLVLACFIMAMNGKSSESTWGRMVDPIKIAVTVWPIVFAAVTAQGFKTWAAYKVERGVKLMELEQLVGSNSFGAVVKQPFLLRRLDLLTLGIFAIWALSPIGSQALLRSYTLERGRIDDRLPVKYAPALGYNMLLSPGAQKKIDNGTILSNLWQATSSYYVQAFLEDGVKRSDDQNSQRQDPYNHPLPLKLLPDPLGPVQTISSLYGLPIALIPPTALSSRDPEQSKQEQKASADAQIPFEDVQFPVTSSYFDFTCNNWKETTRGEIDLGNATAFSWSQTLGMEMFSSSGNASDKSVNRLRFSTLLDANTALNRTGLELDPVIVVSDDWKYAVIECGFQQVFFSSKVLCHIDANSGSLYTFDCAMDYLEILPDDQVRPEWHTHLGDFSNAFVRGGSPYPMLYPSTPTERYSLLSRERVDGITRFGDSELDALSVSPSIFADSFGTLFNTFVHIAHCPECIITSDLGRIDAGLMPIEYGYDPDQASKGFYTGGISGMALGLYRRPGTNDGNATHAKSTPDLLFKLDWRWVGLFLACVIVLFLVGVASVILESVLVAPDVLGYASTLARNSRYLHLPKTAAKPMGGPERARAIGGVKVMIQDVKPDKDVGKIALGLKHDRAEKLKPGRLYR</sequence>
<gene>
    <name evidence="3" type="ORF">B0H67DRAFT_610877</name>
</gene>
<feature type="compositionally biased region" description="Low complexity" evidence="1">
    <location>
        <begin position="60"/>
        <end position="70"/>
    </location>
</feature>
<keyword evidence="2" id="KW-1133">Transmembrane helix</keyword>
<feature type="transmembrane region" description="Helical" evidence="2">
    <location>
        <begin position="865"/>
        <end position="886"/>
    </location>
</feature>
<feature type="region of interest" description="Disordered" evidence="1">
    <location>
        <begin position="41"/>
        <end position="75"/>
    </location>
</feature>